<keyword evidence="2" id="KW-0012">Acyltransferase</keyword>
<dbReference type="CDD" id="cd04301">
    <property type="entry name" value="NAT_SF"/>
    <property type="match status" value="1"/>
</dbReference>
<gene>
    <name evidence="4" type="ORF">GA0061071_101235</name>
</gene>
<dbReference type="PANTHER" id="PTHR43877">
    <property type="entry name" value="AMINOALKYLPHOSPHONATE N-ACETYLTRANSFERASE-RELATED-RELATED"/>
    <property type="match status" value="1"/>
</dbReference>
<dbReference type="SUPFAM" id="SSF55729">
    <property type="entry name" value="Acyl-CoA N-acyltransferases (Nat)"/>
    <property type="match status" value="1"/>
</dbReference>
<accession>A0A1C3YYB9</accession>
<reference evidence="5" key="1">
    <citation type="submission" date="2016-08" db="EMBL/GenBank/DDBJ databases">
        <authorList>
            <person name="Varghese N."/>
            <person name="Submissions Spin"/>
        </authorList>
    </citation>
    <scope>NUCLEOTIDE SEQUENCE [LARGE SCALE GENOMIC DNA]</scope>
    <source>
        <strain evidence="5">REICA_082</strain>
    </source>
</reference>
<organism evidence="4 5">
    <name type="scientific">Kosakonia oryzendophytica</name>
    <dbReference type="NCBI Taxonomy" id="1005665"/>
    <lineage>
        <taxon>Bacteria</taxon>
        <taxon>Pseudomonadati</taxon>
        <taxon>Pseudomonadota</taxon>
        <taxon>Gammaproteobacteria</taxon>
        <taxon>Enterobacterales</taxon>
        <taxon>Enterobacteriaceae</taxon>
        <taxon>Kosakonia</taxon>
    </lineage>
</organism>
<sequence>MIIRRWQESDRPFLRTLYLRARKSSWTWLDSSAWQLEDFDAVTLGEAIWVAEEDGHRMGFASVYENDNFLHNLFVDPDFQGRGVGSALLKHAQSTFTHTGALKCLSLNEGALKFYQRHGWHVEAQGVSPQGDYLLMHYVLKP</sequence>
<dbReference type="Proteomes" id="UP000198975">
    <property type="component" value="Unassembled WGS sequence"/>
</dbReference>
<dbReference type="InterPro" id="IPR000182">
    <property type="entry name" value="GNAT_dom"/>
</dbReference>
<feature type="domain" description="N-acetyltransferase" evidence="3">
    <location>
        <begin position="1"/>
        <end position="141"/>
    </location>
</feature>
<evidence type="ECO:0000313" key="5">
    <source>
        <dbReference type="Proteomes" id="UP000198975"/>
    </source>
</evidence>
<dbReference type="EMBL" id="FMAY01000001">
    <property type="protein sequence ID" value="SCB75101.1"/>
    <property type="molecule type" value="Genomic_DNA"/>
</dbReference>
<evidence type="ECO:0000259" key="3">
    <source>
        <dbReference type="PROSITE" id="PS51186"/>
    </source>
</evidence>
<dbReference type="InterPro" id="IPR050832">
    <property type="entry name" value="Bact_Acetyltransf"/>
</dbReference>
<dbReference type="Gene3D" id="3.40.630.30">
    <property type="match status" value="1"/>
</dbReference>
<dbReference type="GO" id="GO:0005840">
    <property type="term" value="C:ribosome"/>
    <property type="evidence" value="ECO:0007669"/>
    <property type="project" value="UniProtKB-KW"/>
</dbReference>
<keyword evidence="4" id="KW-0689">Ribosomal protein</keyword>
<dbReference type="OrthoDB" id="9789605at2"/>
<name>A0A1C3YYB9_9ENTR</name>
<evidence type="ECO:0000256" key="1">
    <source>
        <dbReference type="ARBA" id="ARBA00022679"/>
    </source>
</evidence>
<dbReference type="PROSITE" id="PS51186">
    <property type="entry name" value="GNAT"/>
    <property type="match status" value="1"/>
</dbReference>
<keyword evidence="1" id="KW-0808">Transferase</keyword>
<keyword evidence="5" id="KW-1185">Reference proteome</keyword>
<dbReference type="AlphaFoldDB" id="A0A1C3YYB9"/>
<protein>
    <submittedName>
        <fullName evidence="4">Ribosomal protein S18 acetylase RimI</fullName>
    </submittedName>
</protein>
<keyword evidence="4" id="KW-0687">Ribonucleoprotein</keyword>
<proteinExistence type="predicted"/>
<evidence type="ECO:0000256" key="2">
    <source>
        <dbReference type="ARBA" id="ARBA00023315"/>
    </source>
</evidence>
<dbReference type="Pfam" id="PF00583">
    <property type="entry name" value="Acetyltransf_1"/>
    <property type="match status" value="1"/>
</dbReference>
<evidence type="ECO:0000313" key="4">
    <source>
        <dbReference type="EMBL" id="SCB75101.1"/>
    </source>
</evidence>
<dbReference type="GO" id="GO:0016747">
    <property type="term" value="F:acyltransferase activity, transferring groups other than amino-acyl groups"/>
    <property type="evidence" value="ECO:0007669"/>
    <property type="project" value="InterPro"/>
</dbReference>
<dbReference type="RefSeq" id="WP_088238069.1">
    <property type="nucleotide sequence ID" value="NZ_FMAY01000001.1"/>
</dbReference>
<dbReference type="InterPro" id="IPR016181">
    <property type="entry name" value="Acyl_CoA_acyltransferase"/>
</dbReference>